<evidence type="ECO:0000313" key="3">
    <source>
        <dbReference type="RefSeq" id="XP_013400809.1"/>
    </source>
</evidence>
<feature type="chain" id="PRO_5010356653" evidence="1">
    <location>
        <begin position="20"/>
        <end position="147"/>
    </location>
</feature>
<dbReference type="GeneID" id="106166709"/>
<organism evidence="2 3">
    <name type="scientific">Lingula anatina</name>
    <name type="common">Brachiopod</name>
    <name type="synonym">Lingula unguis</name>
    <dbReference type="NCBI Taxonomy" id="7574"/>
    <lineage>
        <taxon>Eukaryota</taxon>
        <taxon>Metazoa</taxon>
        <taxon>Spiralia</taxon>
        <taxon>Lophotrochozoa</taxon>
        <taxon>Brachiopoda</taxon>
        <taxon>Linguliformea</taxon>
        <taxon>Lingulata</taxon>
        <taxon>Lingulida</taxon>
        <taxon>Linguloidea</taxon>
        <taxon>Lingulidae</taxon>
        <taxon>Lingula</taxon>
    </lineage>
</organism>
<dbReference type="AlphaFoldDB" id="A0A1S3ITF3"/>
<accession>A0A1S3ITF3</accession>
<evidence type="ECO:0000313" key="2">
    <source>
        <dbReference type="Proteomes" id="UP000085678"/>
    </source>
</evidence>
<dbReference type="InParanoid" id="A0A1S3ITF3"/>
<protein>
    <submittedName>
        <fullName evidence="3">Uncharacterized protein LOC106166709</fullName>
    </submittedName>
</protein>
<evidence type="ECO:0000256" key="1">
    <source>
        <dbReference type="SAM" id="SignalP"/>
    </source>
</evidence>
<proteinExistence type="predicted"/>
<keyword evidence="2" id="KW-1185">Reference proteome</keyword>
<gene>
    <name evidence="3" type="primary">LOC106166709</name>
</gene>
<dbReference type="Proteomes" id="UP000085678">
    <property type="component" value="Unplaced"/>
</dbReference>
<keyword evidence="1" id="KW-0732">Signal</keyword>
<dbReference type="KEGG" id="lak:106166709"/>
<dbReference type="RefSeq" id="XP_013400809.1">
    <property type="nucleotide sequence ID" value="XM_013545355.1"/>
</dbReference>
<name>A0A1S3ITF3_LINAN</name>
<sequence length="147" mass="16669">MTRFLGIVVVVSVLTICLGLEYPWNGPCRAAYDGPYKESETKEYTAKADCTEGRFDWNYPVGTTVFHMQSSVYKNFQFCFEDLYGSQLAGYWKIYDVTGGQNVPIAKPKGRGVVICRQSRNGRVDLRLEATDDKTYVAAFVYKLETN</sequence>
<reference evidence="3" key="1">
    <citation type="submission" date="2025-08" db="UniProtKB">
        <authorList>
            <consortium name="RefSeq"/>
        </authorList>
    </citation>
    <scope>IDENTIFICATION</scope>
    <source>
        <tissue evidence="3">Gonads</tissue>
    </source>
</reference>
<feature type="signal peptide" evidence="1">
    <location>
        <begin position="1"/>
        <end position="19"/>
    </location>
</feature>